<dbReference type="InterPro" id="IPR050767">
    <property type="entry name" value="Sel1_AlgK"/>
</dbReference>
<dbReference type="Gene3D" id="1.25.40.10">
    <property type="entry name" value="Tetratricopeptide repeat domain"/>
    <property type="match status" value="4"/>
</dbReference>
<proteinExistence type="predicted"/>
<organism evidence="1">
    <name type="scientific">marine metagenome</name>
    <dbReference type="NCBI Taxonomy" id="408172"/>
    <lineage>
        <taxon>unclassified sequences</taxon>
        <taxon>metagenomes</taxon>
        <taxon>ecological metagenomes</taxon>
    </lineage>
</organism>
<dbReference type="SUPFAM" id="SSF81901">
    <property type="entry name" value="HCP-like"/>
    <property type="match status" value="3"/>
</dbReference>
<dbReference type="EMBL" id="UINC01015712">
    <property type="protein sequence ID" value="SVA65960.1"/>
    <property type="molecule type" value="Genomic_DNA"/>
</dbReference>
<sequence length="853" mass="94148">MLRNHAARLGLGLAWLFLAVHPALAQPADPNSAETLANRLGQAIDAGDANAAFRLAEMYRSGENQVPRDLARAVSLYKTAARLGNHPMAMNALGILYEQGWGVKASQALALQWYGKAARAGSAMAMANLGKIHARGDGVLQDYRLAVVELKKAAGDWVTVRVPASELGIKQDSPFRFSAASIVSTKSKPEIDWGYSRRAEWDGVSLRKFVFDSQFDSVKPADITVADVRSDGDDFLLDIAVFGGAKRERVIHFIWFFDTDGRESGIEEFRLQDALPLEPERLPHADRALQIVLRPGPAAPLPVFRLSGGKPRQLNDGRFIKGDNVAAQYDLGIIYARGKKNPRDVGGSIKQNLRLAADWFFRAATERPNHPDYSGGHAGAQNNIGVLYSKGNMYQRKDRRFDSKQFEPEPYVKAAEWFRRAAAQDYREAYSNLGFLYEQGMLLEDASGLRVPSLYSKALGFYQRAADPEGIVRLKGENAVAQLRQNVPGLTVAQYNLGSLFDPDELIADGLSEGARQEFQRNKKEVLAEFWYGQAAAKGHVKAQVALAKRVLDRHKLGVVDREEAIKWLWLASDKSDGEAFKLLEDQRSRSVKIEKIVNDARVAADLFLPNPEARQETDEARQNLERLAALATQGDMQAAHDLARAFHLGTAPVRQDYTRAFRLYNLAAEEGHPASQFRLGMLYSTGNGIPYRAKRGIGGFSNLKRANNVEAAKWYKKAADNGHGEAAFYLGNLYASGSIDLKQDYGLALKWYSKADALGNVDALNNLGYLHDEGLGTRRDLARAREFYTRGAEAGNAGAQMNLSAYYFEGLGELNEDLGKALHWAQQADNQGEPGAAEKVTAIKKLMKSGKK</sequence>
<dbReference type="PANTHER" id="PTHR11102:SF160">
    <property type="entry name" value="ERAD-ASSOCIATED E3 UBIQUITIN-PROTEIN LIGASE COMPONENT HRD3"/>
    <property type="match status" value="1"/>
</dbReference>
<dbReference type="InterPro" id="IPR006597">
    <property type="entry name" value="Sel1-like"/>
</dbReference>
<dbReference type="SMART" id="SM00671">
    <property type="entry name" value="SEL1"/>
    <property type="match status" value="13"/>
</dbReference>
<evidence type="ECO:0000313" key="1">
    <source>
        <dbReference type="EMBL" id="SVA65960.1"/>
    </source>
</evidence>
<dbReference type="AlphaFoldDB" id="A0A381XMU3"/>
<gene>
    <name evidence="1" type="ORF">METZ01_LOCUS118814</name>
</gene>
<accession>A0A381XMU3</accession>
<reference evidence="1" key="1">
    <citation type="submission" date="2018-05" db="EMBL/GenBank/DDBJ databases">
        <authorList>
            <person name="Lanie J.A."/>
            <person name="Ng W.-L."/>
            <person name="Kazmierczak K.M."/>
            <person name="Andrzejewski T.M."/>
            <person name="Davidsen T.M."/>
            <person name="Wayne K.J."/>
            <person name="Tettelin H."/>
            <person name="Glass J.I."/>
            <person name="Rusch D."/>
            <person name="Podicherti R."/>
            <person name="Tsui H.-C.T."/>
            <person name="Winkler M.E."/>
        </authorList>
    </citation>
    <scope>NUCLEOTIDE SEQUENCE</scope>
</reference>
<dbReference type="Pfam" id="PF08238">
    <property type="entry name" value="Sel1"/>
    <property type="match status" value="15"/>
</dbReference>
<dbReference type="InterPro" id="IPR011990">
    <property type="entry name" value="TPR-like_helical_dom_sf"/>
</dbReference>
<name>A0A381XMU3_9ZZZZ</name>
<dbReference type="PANTHER" id="PTHR11102">
    <property type="entry name" value="SEL-1-LIKE PROTEIN"/>
    <property type="match status" value="1"/>
</dbReference>
<protein>
    <submittedName>
        <fullName evidence="1">Uncharacterized protein</fullName>
    </submittedName>
</protein>